<dbReference type="Gene3D" id="3.90.1530.10">
    <property type="entry name" value="Conserved hypothetical protein from pyrococcus furiosus pfu- 392566-001, ParB domain"/>
    <property type="match status" value="1"/>
</dbReference>
<proteinExistence type="predicted"/>
<accession>A0AB36B8H8</accession>
<evidence type="ECO:0000313" key="4">
    <source>
        <dbReference type="Proteomes" id="UP000604383"/>
    </source>
</evidence>
<dbReference type="AlphaFoldDB" id="A0AB36B8H8"/>
<protein>
    <submittedName>
        <fullName evidence="3">ParB N-terminal domain-containing protein</fullName>
    </submittedName>
</protein>
<dbReference type="InterPro" id="IPR036086">
    <property type="entry name" value="ParB/Sulfiredoxin_sf"/>
</dbReference>
<reference evidence="3" key="1">
    <citation type="journal article" date="2019" name="Nat. Med.">
        <title>A library of human gut bacterial isolates paired with longitudinal multiomics data enables mechanistic microbiome research.</title>
        <authorList>
            <person name="Poyet M."/>
            <person name="Groussin M."/>
            <person name="Gibbons S.M."/>
            <person name="Avila-Pacheco J."/>
            <person name="Jiang X."/>
            <person name="Kearney S.M."/>
            <person name="Perrotta A.R."/>
            <person name="Berdy B."/>
            <person name="Zhao S."/>
            <person name="Lieberman T.D."/>
            <person name="Swanson P.K."/>
            <person name="Smith M."/>
            <person name="Roesemann S."/>
            <person name="Alexander J.E."/>
            <person name="Rich S.A."/>
            <person name="Livny J."/>
            <person name="Vlamakis H."/>
            <person name="Clish C."/>
            <person name="Bullock K."/>
            <person name="Deik A."/>
            <person name="Scott J."/>
            <person name="Pierce K.A."/>
            <person name="Xavier R.J."/>
            <person name="Alm E.J."/>
        </authorList>
    </citation>
    <scope>NUCLEOTIDE SEQUENCE</scope>
    <source>
        <strain evidence="3">BIOML-A12</strain>
    </source>
</reference>
<evidence type="ECO:0000259" key="2">
    <source>
        <dbReference type="Pfam" id="PF02195"/>
    </source>
</evidence>
<evidence type="ECO:0000256" key="1">
    <source>
        <dbReference type="SAM" id="MobiDB-lite"/>
    </source>
</evidence>
<dbReference type="SUPFAM" id="SSF110849">
    <property type="entry name" value="ParB/Sulfiredoxin"/>
    <property type="match status" value="1"/>
</dbReference>
<name>A0AB36B8H8_CLOIN</name>
<dbReference type="RefSeq" id="WP_002610932.1">
    <property type="nucleotide sequence ID" value="NZ_CABHIW010000001.1"/>
</dbReference>
<gene>
    <name evidence="3" type="ORF">GT664_14250</name>
</gene>
<dbReference type="Proteomes" id="UP000604383">
    <property type="component" value="Unassembled WGS sequence"/>
</dbReference>
<dbReference type="InterPro" id="IPR003115">
    <property type="entry name" value="ParB_N"/>
</dbReference>
<dbReference type="EMBL" id="WWTN01000025">
    <property type="protein sequence ID" value="MZH56874.1"/>
    <property type="molecule type" value="Genomic_DNA"/>
</dbReference>
<feature type="domain" description="ParB-like N-terminal" evidence="2">
    <location>
        <begin position="25"/>
        <end position="93"/>
    </location>
</feature>
<sequence length="299" mass="34794">MSLLSEFEATPQKGTVGSHMRKNKQQIEMIHINDIRPNKLNFFHINEEDVKSLADELEKNGVNNGRVYYQEGEDGKHYTLIGGETRYHALNLLFQEGKHDGMFPMYVIEQTPEDEISELELIMSDNHQRNFSEEDKRIIIQNYEKIYKYHKLKDKELDKAIKNAENPMQVTILEEQRRIPKGMEKRDWIAQKTGFTNRNGTPLTGRQIQTYLTGEFSGKAQETKPKEKVVSQEELEQKEVLGTLKKYLVEITDAKISITPTKLSIGYANLYDLNRILQTLKTDNELDHITKTYLKTKRG</sequence>
<comment type="caution">
    <text evidence="3">The sequence shown here is derived from an EMBL/GenBank/DDBJ whole genome shotgun (WGS) entry which is preliminary data.</text>
</comment>
<dbReference type="Pfam" id="PF02195">
    <property type="entry name" value="ParB_N"/>
    <property type="match status" value="1"/>
</dbReference>
<feature type="region of interest" description="Disordered" evidence="1">
    <location>
        <begin position="1"/>
        <end position="21"/>
    </location>
</feature>
<organism evidence="3 4">
    <name type="scientific">Clostridium innocuum</name>
    <dbReference type="NCBI Taxonomy" id="1522"/>
    <lineage>
        <taxon>Bacteria</taxon>
        <taxon>Bacillati</taxon>
        <taxon>Bacillota</taxon>
        <taxon>Clostridia</taxon>
        <taxon>Eubacteriales</taxon>
        <taxon>Clostridiaceae</taxon>
        <taxon>Clostridium</taxon>
    </lineage>
</organism>
<evidence type="ECO:0000313" key="3">
    <source>
        <dbReference type="EMBL" id="MZH56874.1"/>
    </source>
</evidence>